<organism evidence="1 2">
    <name type="scientific">Streblomastix strix</name>
    <dbReference type="NCBI Taxonomy" id="222440"/>
    <lineage>
        <taxon>Eukaryota</taxon>
        <taxon>Metamonada</taxon>
        <taxon>Preaxostyla</taxon>
        <taxon>Oxymonadida</taxon>
        <taxon>Streblomastigidae</taxon>
        <taxon>Streblomastix</taxon>
    </lineage>
</organism>
<proteinExistence type="predicted"/>
<evidence type="ECO:0000313" key="1">
    <source>
        <dbReference type="EMBL" id="KAA6377734.1"/>
    </source>
</evidence>
<evidence type="ECO:0008006" key="3">
    <source>
        <dbReference type="Google" id="ProtNLM"/>
    </source>
</evidence>
<dbReference type="AlphaFoldDB" id="A0A5J4V5T3"/>
<sequence>ISLSSSSPRPPAETIKTKTTKDFAKALAFYETLEVRWGLMLVGETETCKTTCLRALSNGLYNIHEWASEGKAE</sequence>
<dbReference type="InterPro" id="IPR027417">
    <property type="entry name" value="P-loop_NTPase"/>
</dbReference>
<protein>
    <recommendedName>
        <fullName evidence="3">Dynein heavy chain hydrolytic ATP-binding dynein motor region domain-containing protein</fullName>
    </recommendedName>
</protein>
<gene>
    <name evidence="1" type="ORF">EZS28_026737</name>
</gene>
<name>A0A5J4V5T3_9EUKA</name>
<dbReference type="EMBL" id="SNRW01009613">
    <property type="protein sequence ID" value="KAA6377734.1"/>
    <property type="molecule type" value="Genomic_DNA"/>
</dbReference>
<feature type="non-terminal residue" evidence="1">
    <location>
        <position position="1"/>
    </location>
</feature>
<evidence type="ECO:0000313" key="2">
    <source>
        <dbReference type="Proteomes" id="UP000324800"/>
    </source>
</evidence>
<accession>A0A5J4V5T3</accession>
<comment type="caution">
    <text evidence="1">The sequence shown here is derived from an EMBL/GenBank/DDBJ whole genome shotgun (WGS) entry which is preliminary data.</text>
</comment>
<reference evidence="1 2" key="1">
    <citation type="submission" date="2019-03" db="EMBL/GenBank/DDBJ databases">
        <title>Single cell metagenomics reveals metabolic interactions within the superorganism composed of flagellate Streblomastix strix and complex community of Bacteroidetes bacteria on its surface.</title>
        <authorList>
            <person name="Treitli S.C."/>
            <person name="Kolisko M."/>
            <person name="Husnik F."/>
            <person name="Keeling P."/>
            <person name="Hampl V."/>
        </authorList>
    </citation>
    <scope>NUCLEOTIDE SEQUENCE [LARGE SCALE GENOMIC DNA]</scope>
    <source>
        <strain evidence="1">ST1C</strain>
    </source>
</reference>
<dbReference type="Proteomes" id="UP000324800">
    <property type="component" value="Unassembled WGS sequence"/>
</dbReference>
<dbReference type="OrthoDB" id="5593012at2759"/>
<dbReference type="Gene3D" id="3.40.50.300">
    <property type="entry name" value="P-loop containing nucleotide triphosphate hydrolases"/>
    <property type="match status" value="1"/>
</dbReference>